<evidence type="ECO:0000313" key="2">
    <source>
        <dbReference type="Proteomes" id="UP000762676"/>
    </source>
</evidence>
<dbReference type="AlphaFoldDB" id="A0AAV4EDB8"/>
<reference evidence="1 2" key="1">
    <citation type="journal article" date="2021" name="Elife">
        <title>Chloroplast acquisition without the gene transfer in kleptoplastic sea slugs, Plakobranchus ocellatus.</title>
        <authorList>
            <person name="Maeda T."/>
            <person name="Takahashi S."/>
            <person name="Yoshida T."/>
            <person name="Shimamura S."/>
            <person name="Takaki Y."/>
            <person name="Nagai Y."/>
            <person name="Toyoda A."/>
            <person name="Suzuki Y."/>
            <person name="Arimoto A."/>
            <person name="Ishii H."/>
            <person name="Satoh N."/>
            <person name="Nishiyama T."/>
            <person name="Hasebe M."/>
            <person name="Maruyama T."/>
            <person name="Minagawa J."/>
            <person name="Obokata J."/>
            <person name="Shigenobu S."/>
        </authorList>
    </citation>
    <scope>NUCLEOTIDE SEQUENCE [LARGE SCALE GENOMIC DNA]</scope>
</reference>
<accession>A0AAV4EDB8</accession>
<proteinExistence type="predicted"/>
<dbReference type="Proteomes" id="UP000762676">
    <property type="component" value="Unassembled WGS sequence"/>
</dbReference>
<evidence type="ECO:0000313" key="1">
    <source>
        <dbReference type="EMBL" id="GFR58675.1"/>
    </source>
</evidence>
<dbReference type="EMBL" id="BMAT01000053">
    <property type="protein sequence ID" value="GFR58675.1"/>
    <property type="molecule type" value="Genomic_DNA"/>
</dbReference>
<organism evidence="1 2">
    <name type="scientific">Elysia marginata</name>
    <dbReference type="NCBI Taxonomy" id="1093978"/>
    <lineage>
        <taxon>Eukaryota</taxon>
        <taxon>Metazoa</taxon>
        <taxon>Spiralia</taxon>
        <taxon>Lophotrochozoa</taxon>
        <taxon>Mollusca</taxon>
        <taxon>Gastropoda</taxon>
        <taxon>Heterobranchia</taxon>
        <taxon>Euthyneura</taxon>
        <taxon>Panpulmonata</taxon>
        <taxon>Sacoglossa</taxon>
        <taxon>Placobranchoidea</taxon>
        <taxon>Plakobranchidae</taxon>
        <taxon>Elysia</taxon>
    </lineage>
</organism>
<gene>
    <name evidence="1" type="ORF">ElyMa_000037700</name>
</gene>
<protein>
    <submittedName>
        <fullName evidence="1">Uncharacterized protein</fullName>
    </submittedName>
</protein>
<comment type="caution">
    <text evidence="1">The sequence shown here is derived from an EMBL/GenBank/DDBJ whole genome shotgun (WGS) entry which is preliminary data.</text>
</comment>
<sequence length="163" mass="18501">MLLPFDYSFGFVSTARRRRKDLRVVCVTNQRVLDVLVGRMDVYTRLCLRVVPRSLLKPAQIKKRKIDHLKGNRNKRNICQNAETPNKWRLKLKMGLHNFKGANGLKSRANQERVGEMSVDKSSQTDFPQAEQKSLASMKSAAVGLEGSLKDENVTLDDLSTNV</sequence>
<name>A0AAV4EDB8_9GAST</name>
<keyword evidence="2" id="KW-1185">Reference proteome</keyword>